<protein>
    <recommendedName>
        <fullName evidence="3">DUF2927 domain-containing protein</fullName>
    </recommendedName>
</protein>
<dbReference type="AlphaFoldDB" id="A0A238L3T2"/>
<sequence length="219" mass="24069">MLRWFFLFLTLPRLVAAEDFVETSGLLSDDAFYRLVSCAAVPGGACSKNTLRWSAGSTLQVSLQPVDRAFFGGKRNRARAALIRAIQHLNRADINLRLEQVPSEIDADIRIYFIDTDGTAPISGTGIDGVDGQTVNGARVSVWATNGIIFRSTIVFGNRLNIRSYESAMLEELTQSLGLLTDIRNPAYEGVSIFSQDSNASKTLGPQDIMALQRHYPPE</sequence>
<organism evidence="1 2">
    <name type="scientific">Pelagimonas varians</name>
    <dbReference type="NCBI Taxonomy" id="696760"/>
    <lineage>
        <taxon>Bacteria</taxon>
        <taxon>Pseudomonadati</taxon>
        <taxon>Pseudomonadota</taxon>
        <taxon>Alphaproteobacteria</taxon>
        <taxon>Rhodobacterales</taxon>
        <taxon>Roseobacteraceae</taxon>
        <taxon>Pelagimonas</taxon>
    </lineage>
</organism>
<dbReference type="Pfam" id="PF11150">
    <property type="entry name" value="DUF2927"/>
    <property type="match status" value="1"/>
</dbReference>
<dbReference type="EMBL" id="FXYH01000022">
    <property type="protein sequence ID" value="SMX49637.1"/>
    <property type="molecule type" value="Genomic_DNA"/>
</dbReference>
<accession>A0A238L3T2</accession>
<dbReference type="RefSeq" id="WP_097806688.1">
    <property type="nucleotide sequence ID" value="NZ_FXYH01000022.1"/>
</dbReference>
<dbReference type="OrthoDB" id="7861229at2"/>
<evidence type="ECO:0000313" key="1">
    <source>
        <dbReference type="EMBL" id="SMX49637.1"/>
    </source>
</evidence>
<dbReference type="InterPro" id="IPR024079">
    <property type="entry name" value="MetalloPept_cat_dom_sf"/>
</dbReference>
<dbReference type="InterPro" id="IPR021323">
    <property type="entry name" value="DUF2927"/>
</dbReference>
<proteinExistence type="predicted"/>
<dbReference type="GO" id="GO:0008237">
    <property type="term" value="F:metallopeptidase activity"/>
    <property type="evidence" value="ECO:0007669"/>
    <property type="project" value="InterPro"/>
</dbReference>
<keyword evidence="2" id="KW-1185">Reference proteome</keyword>
<evidence type="ECO:0000313" key="2">
    <source>
        <dbReference type="Proteomes" id="UP000220836"/>
    </source>
</evidence>
<reference evidence="1 2" key="1">
    <citation type="submission" date="2017-05" db="EMBL/GenBank/DDBJ databases">
        <authorList>
            <person name="Song R."/>
            <person name="Chenine A.L."/>
            <person name="Ruprecht R.M."/>
        </authorList>
    </citation>
    <scope>NUCLEOTIDE SEQUENCE [LARGE SCALE GENOMIC DNA]</scope>
    <source>
        <strain evidence="1 2">CECT 8663</strain>
    </source>
</reference>
<dbReference type="Proteomes" id="UP000220836">
    <property type="component" value="Unassembled WGS sequence"/>
</dbReference>
<evidence type="ECO:0008006" key="3">
    <source>
        <dbReference type="Google" id="ProtNLM"/>
    </source>
</evidence>
<dbReference type="Gene3D" id="3.40.390.10">
    <property type="entry name" value="Collagenase (Catalytic Domain)"/>
    <property type="match status" value="1"/>
</dbReference>
<gene>
    <name evidence="1" type="ORF">PEV8663_04267</name>
</gene>
<name>A0A238L3T2_9RHOB</name>